<dbReference type="EC" id="7.1.1.-" evidence="2"/>
<dbReference type="EMBL" id="ALAO01000442">
    <property type="protein sequence ID" value="EKO37389.1"/>
    <property type="molecule type" value="Genomic_DNA"/>
</dbReference>
<evidence type="ECO:0000256" key="1">
    <source>
        <dbReference type="ARBA" id="ARBA00005698"/>
    </source>
</evidence>
<dbReference type="Proteomes" id="UP000006272">
    <property type="component" value="Unassembled WGS sequence"/>
</dbReference>
<dbReference type="PANTHER" id="PTHR33269:SF17">
    <property type="entry name" value="NADH-UBIQUINONE OXIDOREDUCTASE CHAIN 6"/>
    <property type="match status" value="1"/>
</dbReference>
<feature type="transmembrane region" description="Helical" evidence="2">
    <location>
        <begin position="29"/>
        <end position="49"/>
    </location>
</feature>
<evidence type="ECO:0000313" key="4">
    <source>
        <dbReference type="Proteomes" id="UP000006272"/>
    </source>
</evidence>
<gene>
    <name evidence="3" type="ORF">B193_3939</name>
</gene>
<keyword evidence="2" id="KW-0472">Membrane</keyword>
<dbReference type="PANTHER" id="PTHR33269">
    <property type="entry name" value="NADH-UBIQUINONE OXIDOREDUCTASE CHAIN 6"/>
    <property type="match status" value="1"/>
</dbReference>
<keyword evidence="2" id="KW-0812">Transmembrane</keyword>
<dbReference type="Pfam" id="PF00499">
    <property type="entry name" value="Oxidored_q3"/>
    <property type="match status" value="1"/>
</dbReference>
<dbReference type="InterPro" id="IPR001457">
    <property type="entry name" value="NADH_UbQ/plastoQ_OxRdtase_su6"/>
</dbReference>
<keyword evidence="2" id="KW-1003">Cell membrane</keyword>
<dbReference type="GO" id="GO:0048038">
    <property type="term" value="F:quinone binding"/>
    <property type="evidence" value="ECO:0007669"/>
    <property type="project" value="UniProtKB-UniRule"/>
</dbReference>
<keyword evidence="2" id="KW-1133">Transmembrane helix</keyword>
<feature type="transmembrane region" description="Helical" evidence="2">
    <location>
        <begin position="140"/>
        <end position="158"/>
    </location>
</feature>
<sequence length="175" mass="17458">MTPLGALFYLFAALGLAAAGLTATRRNPVHAVCCAVAVFLSVGAMLAVLGAPLPGVLTVVVYAGAIMVLFLFVIMLLGLPAGDGTLPPGRFLVPATLAAATLVALFALIGADPTAKTMLPAAMAGPAAVGTILFDKYWLAVEAVSILLFAALAAVMLLGRGKTGRKIAAAGGRAA</sequence>
<accession>K6G8G0</accession>
<proteinExistence type="inferred from homology"/>
<keyword evidence="2" id="KW-0520">NAD</keyword>
<comment type="catalytic activity">
    <reaction evidence="2">
        <text>a quinone + NADH + 5 H(+)(in) = a quinol + NAD(+) + 4 H(+)(out)</text>
        <dbReference type="Rhea" id="RHEA:57888"/>
        <dbReference type="ChEBI" id="CHEBI:15378"/>
        <dbReference type="ChEBI" id="CHEBI:24646"/>
        <dbReference type="ChEBI" id="CHEBI:57540"/>
        <dbReference type="ChEBI" id="CHEBI:57945"/>
        <dbReference type="ChEBI" id="CHEBI:132124"/>
    </reaction>
</comment>
<comment type="subcellular location">
    <subcellularLocation>
        <location evidence="2">Cell membrane</location>
        <topology evidence="2">Multi-pass membrane protein</topology>
    </subcellularLocation>
</comment>
<dbReference type="PATRIC" id="fig|1206767.3.peg.3832"/>
<evidence type="ECO:0000313" key="3">
    <source>
        <dbReference type="EMBL" id="EKO37389.1"/>
    </source>
</evidence>
<dbReference type="GO" id="GO:0008137">
    <property type="term" value="F:NADH dehydrogenase (ubiquinone) activity"/>
    <property type="evidence" value="ECO:0007669"/>
    <property type="project" value="UniProtKB-UniRule"/>
</dbReference>
<keyword evidence="3" id="KW-0830">Ubiquinone</keyword>
<comment type="caution">
    <text evidence="3">The sequence shown here is derived from an EMBL/GenBank/DDBJ whole genome shotgun (WGS) entry which is preliminary data.</text>
</comment>
<feature type="transmembrane region" description="Helical" evidence="2">
    <location>
        <begin position="91"/>
        <end position="111"/>
    </location>
</feature>
<comment type="function">
    <text evidence="2">NDH-1 shuttles electrons from NADH, via FMN and iron-sulfur (Fe-S) centers, to quinones in the respiratory chain. Couples the redox reaction to proton translocation (for every two electrons transferred, four hydrogen ions are translocated across the cytoplasmic membrane), and thus conserves the redox energy in a proton gradient.</text>
</comment>
<dbReference type="Gene3D" id="1.20.120.1200">
    <property type="entry name" value="NADH-ubiquinone/plastoquinone oxidoreductase chain 6, subunit NuoJ"/>
    <property type="match status" value="1"/>
</dbReference>
<dbReference type="GO" id="GO:0005886">
    <property type="term" value="C:plasma membrane"/>
    <property type="evidence" value="ECO:0007669"/>
    <property type="project" value="UniProtKB-SubCell"/>
</dbReference>
<organism evidence="3 4">
    <name type="scientific">Solidesulfovibrio magneticus str. Maddingley MBC34</name>
    <dbReference type="NCBI Taxonomy" id="1206767"/>
    <lineage>
        <taxon>Bacteria</taxon>
        <taxon>Pseudomonadati</taxon>
        <taxon>Thermodesulfobacteriota</taxon>
        <taxon>Desulfovibrionia</taxon>
        <taxon>Desulfovibrionales</taxon>
        <taxon>Desulfovibrionaceae</taxon>
        <taxon>Solidesulfovibrio</taxon>
    </lineage>
</organism>
<dbReference type="AlphaFoldDB" id="K6G8G0"/>
<reference evidence="3 4" key="1">
    <citation type="submission" date="2012-07" db="EMBL/GenBank/DDBJ databases">
        <title>Draft genome sequence of Desulfovibrio magneticus str. Maddingley MBC34 obtained from a metagenomic sequence of a methanogenic enrichment isolated from coal-seam formation water in Victoria, Australia.</title>
        <authorList>
            <person name="Greenfield P."/>
            <person name="Hendry P."/>
            <person name="Li D."/>
            <person name="Rosewarne C.P."/>
            <person name="Tran-Dinh N."/>
            <person name="Elbourne L.D.H."/>
            <person name="Paulsen I.T."/>
            <person name="Midgley D.J."/>
        </authorList>
    </citation>
    <scope>NUCLEOTIDE SEQUENCE [LARGE SCALE GENOMIC DNA]</scope>
    <source>
        <strain evidence="4">Maddingley MBC34</strain>
    </source>
</reference>
<feature type="transmembrane region" description="Helical" evidence="2">
    <location>
        <begin position="56"/>
        <end position="79"/>
    </location>
</feature>
<evidence type="ECO:0000256" key="2">
    <source>
        <dbReference type="RuleBase" id="RU004429"/>
    </source>
</evidence>
<comment type="caution">
    <text evidence="2">Lacks conserved residue(s) required for the propagation of feature annotation.</text>
</comment>
<name>K6G8G0_9BACT</name>
<dbReference type="InterPro" id="IPR042106">
    <property type="entry name" value="Nuo/plastoQ_OxRdtase_6_NuoJ"/>
</dbReference>
<protein>
    <recommendedName>
        <fullName evidence="2">NADH-quinone oxidoreductase subunit J</fullName>
        <ecNumber evidence="2">7.1.1.-</ecNumber>
    </recommendedName>
</protein>
<keyword evidence="2" id="KW-0874">Quinone</keyword>
<comment type="similarity">
    <text evidence="1 2">Belongs to the complex I subunit 6 family.</text>
</comment>